<dbReference type="Gene3D" id="3.40.710.10">
    <property type="entry name" value="DD-peptidase/beta-lactamase superfamily"/>
    <property type="match status" value="1"/>
</dbReference>
<keyword evidence="9" id="KW-0378">Hydrolase</keyword>
<organism evidence="20 21">
    <name type="scientific">Paranoxybacillus vitaminiphilus</name>
    <dbReference type="NCBI Taxonomy" id="581036"/>
    <lineage>
        <taxon>Bacteria</taxon>
        <taxon>Bacillati</taxon>
        <taxon>Bacillota</taxon>
        <taxon>Bacilli</taxon>
        <taxon>Bacillales</taxon>
        <taxon>Anoxybacillaceae</taxon>
        <taxon>Paranoxybacillus</taxon>
    </lineage>
</organism>
<dbReference type="InterPro" id="IPR050396">
    <property type="entry name" value="Glycosyltr_51/Transpeptidase"/>
</dbReference>
<comment type="similarity">
    <text evidence="2">In the C-terminal section; belongs to the transpeptidase family.</text>
</comment>
<keyword evidence="4" id="KW-1003">Cell membrane</keyword>
<protein>
    <submittedName>
        <fullName evidence="20">Penicillin-binding protein 1A</fullName>
    </submittedName>
</protein>
<keyword evidence="6" id="KW-0645">Protease</keyword>
<comment type="subcellular location">
    <subcellularLocation>
        <location evidence="1">Cell membrane</location>
    </subcellularLocation>
</comment>
<dbReference type="InterPro" id="IPR001460">
    <property type="entry name" value="PCN-bd_Tpept"/>
</dbReference>
<dbReference type="InterPro" id="IPR001264">
    <property type="entry name" value="Glyco_trans_51"/>
</dbReference>
<keyword evidence="17" id="KW-0812">Transmembrane</keyword>
<evidence type="ECO:0000259" key="19">
    <source>
        <dbReference type="Pfam" id="PF00912"/>
    </source>
</evidence>
<dbReference type="GO" id="GO:0008658">
    <property type="term" value="F:penicillin binding"/>
    <property type="evidence" value="ECO:0007669"/>
    <property type="project" value="InterPro"/>
</dbReference>
<dbReference type="GO" id="GO:0030288">
    <property type="term" value="C:outer membrane-bounded periplasmic space"/>
    <property type="evidence" value="ECO:0007669"/>
    <property type="project" value="TreeGrafter"/>
</dbReference>
<keyword evidence="5" id="KW-0121">Carboxypeptidase</keyword>
<feature type="domain" description="Glycosyl transferase family 51" evidence="19">
    <location>
        <begin position="61"/>
        <end position="233"/>
    </location>
</feature>
<dbReference type="PANTHER" id="PTHR32282">
    <property type="entry name" value="BINDING PROTEIN TRANSPEPTIDASE, PUTATIVE-RELATED"/>
    <property type="match status" value="1"/>
</dbReference>
<feature type="transmembrane region" description="Helical" evidence="17">
    <location>
        <begin position="7"/>
        <end position="24"/>
    </location>
</feature>
<accession>A0A327YC76</accession>
<dbReference type="OrthoDB" id="9766909at2"/>
<sequence length="607" mass="69327">MRTIIGYLLTFFTLSCFYILILKIEEEWNNVKPVSAVLEEKIQINDIHLQQNSYIYDRNNELISEHVNEQKRKYIPLKEIPDIAKQIFIVTEDSRFYEHSGFDIAGVTRAAIVNAKSGLLEQGGSTITQQLARNLFLNHEKTWNRKLSELLYAYQLEKKLTKDEILELYLNAIYFQHGVYGIETAAQYYFSRPLKQLSIGELAFICAIPNNPSLYDPLTHFTETKKRQERILQILFDKGMINKETFHAARSQPISLRLQKPVDRFPDYVTYVYDELKQLIALKEGISGEQLDKRASEVLQSGVRIYTSLDPNIQQTAINAIQTYLPYKNVQGAAVVIDHTADEIIALTGGKHYKKFDFHRAFQAYRQPGSAIKPLLVYGPYIDRFRATPYSLVSAGAFCKNGYCPKNYSNRTYGMVTLETALQYSYNTPAVRLLNKIGIEQAFAYLQKFAFSGLTTKDYALPAAIGGFTKGMTPLELTNAYTTFAHDGIFQKAYAIRKVTDLQGNVLYERPQHAKKIWSKKTNDTMRQMLAEVVKEGTAKKAYFPSPYIGGKTGTTNDYKDLWFIGLTNHYTAGVWVGQDKPANMEAISKQTPHLHIWKTIMQRAAP</sequence>
<evidence type="ECO:0000256" key="12">
    <source>
        <dbReference type="ARBA" id="ARBA00023136"/>
    </source>
</evidence>
<reference evidence="20 21" key="1">
    <citation type="submission" date="2018-06" db="EMBL/GenBank/DDBJ databases">
        <title>Genomic Encyclopedia of Type Strains, Phase III (KMG-III): the genomes of soil and plant-associated and newly described type strains.</title>
        <authorList>
            <person name="Whitman W."/>
        </authorList>
    </citation>
    <scope>NUCLEOTIDE SEQUENCE [LARGE SCALE GENOMIC DNA]</scope>
    <source>
        <strain evidence="20 21">CGMCC 1.8979</strain>
    </source>
</reference>
<evidence type="ECO:0000256" key="4">
    <source>
        <dbReference type="ARBA" id="ARBA00022475"/>
    </source>
</evidence>
<dbReference type="GO" id="GO:0009252">
    <property type="term" value="P:peptidoglycan biosynthetic process"/>
    <property type="evidence" value="ECO:0007669"/>
    <property type="project" value="UniProtKB-KW"/>
</dbReference>
<dbReference type="PANTHER" id="PTHR32282:SF11">
    <property type="entry name" value="PENICILLIN-BINDING PROTEIN 1B"/>
    <property type="match status" value="1"/>
</dbReference>
<dbReference type="EMBL" id="QLMH01000009">
    <property type="protein sequence ID" value="RAK18678.1"/>
    <property type="molecule type" value="Genomic_DNA"/>
</dbReference>
<dbReference type="RefSeq" id="WP_111645571.1">
    <property type="nucleotide sequence ID" value="NZ_QLMH01000009.1"/>
</dbReference>
<keyword evidence="21" id="KW-1185">Reference proteome</keyword>
<keyword evidence="13" id="KW-0511">Multifunctional enzyme</keyword>
<keyword evidence="7" id="KW-0328">Glycosyltransferase</keyword>
<evidence type="ECO:0000256" key="15">
    <source>
        <dbReference type="ARBA" id="ARBA00034000"/>
    </source>
</evidence>
<gene>
    <name evidence="20" type="ORF">B0I26_10999</name>
</gene>
<keyword evidence="17" id="KW-1133">Transmembrane helix</keyword>
<evidence type="ECO:0000256" key="3">
    <source>
        <dbReference type="ARBA" id="ARBA00007739"/>
    </source>
</evidence>
<keyword evidence="14" id="KW-0961">Cell wall biogenesis/degradation</keyword>
<feature type="domain" description="Penicillin-binding protein transpeptidase" evidence="18">
    <location>
        <begin position="332"/>
        <end position="570"/>
    </location>
</feature>
<dbReference type="Pfam" id="PF00912">
    <property type="entry name" value="Transgly"/>
    <property type="match status" value="1"/>
</dbReference>
<evidence type="ECO:0000256" key="17">
    <source>
        <dbReference type="SAM" id="Phobius"/>
    </source>
</evidence>
<comment type="catalytic activity">
    <reaction evidence="15">
        <text>Preferential cleavage: (Ac)2-L-Lys-D-Ala-|-D-Ala. Also transpeptidation of peptidyl-alanyl moieties that are N-acyl substituents of D-alanine.</text>
        <dbReference type="EC" id="3.4.16.4"/>
    </reaction>
</comment>
<evidence type="ECO:0000256" key="6">
    <source>
        <dbReference type="ARBA" id="ARBA00022670"/>
    </source>
</evidence>
<evidence type="ECO:0000256" key="11">
    <source>
        <dbReference type="ARBA" id="ARBA00022984"/>
    </source>
</evidence>
<evidence type="ECO:0000256" key="8">
    <source>
        <dbReference type="ARBA" id="ARBA00022679"/>
    </source>
</evidence>
<evidence type="ECO:0000313" key="21">
    <source>
        <dbReference type="Proteomes" id="UP000248555"/>
    </source>
</evidence>
<dbReference type="GO" id="GO:0071555">
    <property type="term" value="P:cell wall organization"/>
    <property type="evidence" value="ECO:0007669"/>
    <property type="project" value="UniProtKB-KW"/>
</dbReference>
<name>A0A327YC76_9BACL</name>
<comment type="catalytic activity">
    <reaction evidence="16">
        <text>[GlcNAc-(1-&gt;4)-Mur2Ac(oyl-L-Ala-gamma-D-Glu-L-Lys-D-Ala-D-Ala)](n)-di-trans,octa-cis-undecaprenyl diphosphate + beta-D-GlcNAc-(1-&gt;4)-Mur2Ac(oyl-L-Ala-gamma-D-Glu-L-Lys-D-Ala-D-Ala)-di-trans,octa-cis-undecaprenyl diphosphate = [GlcNAc-(1-&gt;4)-Mur2Ac(oyl-L-Ala-gamma-D-Glu-L-Lys-D-Ala-D-Ala)](n+1)-di-trans,octa-cis-undecaprenyl diphosphate + di-trans,octa-cis-undecaprenyl diphosphate + H(+)</text>
        <dbReference type="Rhea" id="RHEA:23708"/>
        <dbReference type="Rhea" id="RHEA-COMP:9602"/>
        <dbReference type="Rhea" id="RHEA-COMP:9603"/>
        <dbReference type="ChEBI" id="CHEBI:15378"/>
        <dbReference type="ChEBI" id="CHEBI:58405"/>
        <dbReference type="ChEBI" id="CHEBI:60033"/>
        <dbReference type="ChEBI" id="CHEBI:78435"/>
        <dbReference type="EC" id="2.4.99.28"/>
    </reaction>
</comment>
<evidence type="ECO:0000256" key="10">
    <source>
        <dbReference type="ARBA" id="ARBA00022960"/>
    </source>
</evidence>
<dbReference type="GO" id="GO:0005886">
    <property type="term" value="C:plasma membrane"/>
    <property type="evidence" value="ECO:0007669"/>
    <property type="project" value="UniProtKB-SubCell"/>
</dbReference>
<comment type="similarity">
    <text evidence="3">In the N-terminal section; belongs to the glycosyltransferase 51 family.</text>
</comment>
<keyword evidence="11" id="KW-0573">Peptidoglycan synthesis</keyword>
<dbReference type="SUPFAM" id="SSF53955">
    <property type="entry name" value="Lysozyme-like"/>
    <property type="match status" value="1"/>
</dbReference>
<keyword evidence="10" id="KW-0133">Cell shape</keyword>
<dbReference type="Pfam" id="PF00905">
    <property type="entry name" value="Transpeptidase"/>
    <property type="match status" value="1"/>
</dbReference>
<evidence type="ECO:0000256" key="2">
    <source>
        <dbReference type="ARBA" id="ARBA00007090"/>
    </source>
</evidence>
<evidence type="ECO:0000256" key="9">
    <source>
        <dbReference type="ARBA" id="ARBA00022801"/>
    </source>
</evidence>
<dbReference type="PROSITE" id="PS51257">
    <property type="entry name" value="PROKAR_LIPOPROTEIN"/>
    <property type="match status" value="1"/>
</dbReference>
<evidence type="ECO:0000256" key="1">
    <source>
        <dbReference type="ARBA" id="ARBA00004236"/>
    </source>
</evidence>
<comment type="caution">
    <text evidence="20">The sequence shown here is derived from an EMBL/GenBank/DDBJ whole genome shotgun (WGS) entry which is preliminary data.</text>
</comment>
<dbReference type="GO" id="GO:0006508">
    <property type="term" value="P:proteolysis"/>
    <property type="evidence" value="ECO:0007669"/>
    <property type="project" value="UniProtKB-KW"/>
</dbReference>
<dbReference type="Gene3D" id="1.10.3810.10">
    <property type="entry name" value="Biosynthetic peptidoglycan transglycosylase-like"/>
    <property type="match status" value="1"/>
</dbReference>
<dbReference type="AlphaFoldDB" id="A0A327YC76"/>
<evidence type="ECO:0000259" key="18">
    <source>
        <dbReference type="Pfam" id="PF00905"/>
    </source>
</evidence>
<dbReference type="GO" id="GO:0008360">
    <property type="term" value="P:regulation of cell shape"/>
    <property type="evidence" value="ECO:0007669"/>
    <property type="project" value="UniProtKB-KW"/>
</dbReference>
<keyword evidence="12 17" id="KW-0472">Membrane</keyword>
<dbReference type="FunFam" id="1.10.3810.10:FF:000001">
    <property type="entry name" value="Penicillin-binding protein 1A"/>
    <property type="match status" value="1"/>
</dbReference>
<dbReference type="NCBIfam" id="TIGR02074">
    <property type="entry name" value="PBP_1a_fam"/>
    <property type="match status" value="1"/>
</dbReference>
<evidence type="ECO:0000313" key="20">
    <source>
        <dbReference type="EMBL" id="RAK18678.1"/>
    </source>
</evidence>
<evidence type="ECO:0000256" key="14">
    <source>
        <dbReference type="ARBA" id="ARBA00023316"/>
    </source>
</evidence>
<dbReference type="Proteomes" id="UP000248555">
    <property type="component" value="Unassembled WGS sequence"/>
</dbReference>
<dbReference type="SUPFAM" id="SSF56601">
    <property type="entry name" value="beta-lactamase/transpeptidase-like"/>
    <property type="match status" value="1"/>
</dbReference>
<keyword evidence="8" id="KW-0808">Transferase</keyword>
<dbReference type="InterPro" id="IPR036950">
    <property type="entry name" value="PBP_transglycosylase"/>
</dbReference>
<evidence type="ECO:0000256" key="16">
    <source>
        <dbReference type="ARBA" id="ARBA00049902"/>
    </source>
</evidence>
<evidence type="ECO:0000256" key="13">
    <source>
        <dbReference type="ARBA" id="ARBA00023268"/>
    </source>
</evidence>
<dbReference type="GO" id="GO:0009002">
    <property type="term" value="F:serine-type D-Ala-D-Ala carboxypeptidase activity"/>
    <property type="evidence" value="ECO:0007669"/>
    <property type="project" value="UniProtKB-EC"/>
</dbReference>
<dbReference type="InterPro" id="IPR012338">
    <property type="entry name" value="Beta-lactam/transpept-like"/>
</dbReference>
<dbReference type="GO" id="GO:0008955">
    <property type="term" value="F:peptidoglycan glycosyltransferase activity"/>
    <property type="evidence" value="ECO:0007669"/>
    <property type="project" value="UniProtKB-EC"/>
</dbReference>
<dbReference type="InterPro" id="IPR023346">
    <property type="entry name" value="Lysozyme-like_dom_sf"/>
</dbReference>
<proteinExistence type="inferred from homology"/>
<evidence type="ECO:0000256" key="5">
    <source>
        <dbReference type="ARBA" id="ARBA00022645"/>
    </source>
</evidence>
<evidence type="ECO:0000256" key="7">
    <source>
        <dbReference type="ARBA" id="ARBA00022676"/>
    </source>
</evidence>